<dbReference type="KEGG" id="foc:113206694"/>
<reference evidence="2" key="1">
    <citation type="submission" date="2025-08" db="UniProtKB">
        <authorList>
            <consortium name="RefSeq"/>
        </authorList>
    </citation>
    <scope>IDENTIFICATION</scope>
    <source>
        <tissue evidence="2">Whole organism</tissue>
    </source>
</reference>
<name>A0A9C6UBD8_FRAOC</name>
<protein>
    <submittedName>
        <fullName evidence="2">Uncharacterized protein LOC113206694</fullName>
    </submittedName>
</protein>
<keyword evidence="1" id="KW-1185">Reference proteome</keyword>
<evidence type="ECO:0000313" key="2">
    <source>
        <dbReference type="RefSeq" id="XP_052127089.1"/>
    </source>
</evidence>
<dbReference type="Proteomes" id="UP000504606">
    <property type="component" value="Unplaced"/>
</dbReference>
<gene>
    <name evidence="2" type="primary">LOC113206694</name>
</gene>
<sequence>MKEQISLILETSEQLFSHEMGEDILKRIERELIHLNELFKCTISINTNTTVFPQLSGQRHLGKGSQHTCPPELLVSIKKLLSAAENFYSECNQVITNWFKENDF</sequence>
<dbReference type="RefSeq" id="XP_052127089.1">
    <property type="nucleotide sequence ID" value="XM_052271129.1"/>
</dbReference>
<dbReference type="AlphaFoldDB" id="A0A9C6UBD8"/>
<accession>A0A9C6UBD8</accession>
<organism evidence="1 2">
    <name type="scientific">Frankliniella occidentalis</name>
    <name type="common">Western flower thrips</name>
    <name type="synonym">Euthrips occidentalis</name>
    <dbReference type="NCBI Taxonomy" id="133901"/>
    <lineage>
        <taxon>Eukaryota</taxon>
        <taxon>Metazoa</taxon>
        <taxon>Ecdysozoa</taxon>
        <taxon>Arthropoda</taxon>
        <taxon>Hexapoda</taxon>
        <taxon>Insecta</taxon>
        <taxon>Pterygota</taxon>
        <taxon>Neoptera</taxon>
        <taxon>Paraneoptera</taxon>
        <taxon>Thysanoptera</taxon>
        <taxon>Terebrantia</taxon>
        <taxon>Thripoidea</taxon>
        <taxon>Thripidae</taxon>
        <taxon>Frankliniella</taxon>
    </lineage>
</organism>
<evidence type="ECO:0000313" key="1">
    <source>
        <dbReference type="Proteomes" id="UP000504606"/>
    </source>
</evidence>
<proteinExistence type="predicted"/>
<dbReference type="GeneID" id="113206694"/>